<accession>A0A6H0XTM3</accession>
<organism evidence="2 3">
    <name type="scientific">Peltaster fructicola</name>
    <dbReference type="NCBI Taxonomy" id="286661"/>
    <lineage>
        <taxon>Eukaryota</taxon>
        <taxon>Fungi</taxon>
        <taxon>Dikarya</taxon>
        <taxon>Ascomycota</taxon>
        <taxon>Pezizomycotina</taxon>
        <taxon>Dothideomycetes</taxon>
        <taxon>Dothideomycetes incertae sedis</taxon>
        <taxon>Peltaster</taxon>
    </lineage>
</organism>
<proteinExistence type="predicted"/>
<name>A0A6H0XTM3_9PEZI</name>
<sequence>MSIYTIITAAILGLALAAPTPDDSSIDAVNPFAAVLFDPYSETGCVGTNQGNTNVNKGTTACVNVSNAKSFNLFADECSSAKLDHYTGFNCGGTLSFTGYADGDECYPKAHANIYSIRITPTC</sequence>
<evidence type="ECO:0000313" key="3">
    <source>
        <dbReference type="Proteomes" id="UP000503462"/>
    </source>
</evidence>
<keyword evidence="3" id="KW-1185">Reference proteome</keyword>
<dbReference type="Proteomes" id="UP000503462">
    <property type="component" value="Chromosome 2"/>
</dbReference>
<dbReference type="OrthoDB" id="5396553at2759"/>
<keyword evidence="1" id="KW-0732">Signal</keyword>
<reference evidence="2 3" key="1">
    <citation type="journal article" date="2016" name="Sci. Rep.">
        <title>Peltaster fructicola genome reveals evolution from an invasive phytopathogen to an ectophytic parasite.</title>
        <authorList>
            <person name="Xu C."/>
            <person name="Chen H."/>
            <person name="Gleason M.L."/>
            <person name="Xu J.R."/>
            <person name="Liu H."/>
            <person name="Zhang R."/>
            <person name="Sun G."/>
        </authorList>
    </citation>
    <scope>NUCLEOTIDE SEQUENCE [LARGE SCALE GENOMIC DNA]</scope>
    <source>
        <strain evidence="2 3">LNHT1506</strain>
    </source>
</reference>
<feature type="signal peptide" evidence="1">
    <location>
        <begin position="1"/>
        <end position="17"/>
    </location>
</feature>
<dbReference type="EMBL" id="CP051140">
    <property type="protein sequence ID" value="QIW97809.1"/>
    <property type="molecule type" value="Genomic_DNA"/>
</dbReference>
<dbReference type="AlphaFoldDB" id="A0A6H0XTM3"/>
<evidence type="ECO:0000256" key="1">
    <source>
        <dbReference type="SAM" id="SignalP"/>
    </source>
</evidence>
<gene>
    <name evidence="2" type="ORF">AMS68_003327</name>
</gene>
<protein>
    <submittedName>
        <fullName evidence="2">Uncharacterized protein</fullName>
    </submittedName>
</protein>
<evidence type="ECO:0000313" key="2">
    <source>
        <dbReference type="EMBL" id="QIW97809.1"/>
    </source>
</evidence>
<feature type="chain" id="PRO_5026297264" evidence="1">
    <location>
        <begin position="18"/>
        <end position="123"/>
    </location>
</feature>